<dbReference type="Proteomes" id="UP000315343">
    <property type="component" value="Unassembled WGS sequence"/>
</dbReference>
<feature type="domain" description="AraC effector-binding" evidence="1">
    <location>
        <begin position="1"/>
        <end position="147"/>
    </location>
</feature>
<organism evidence="2 3">
    <name type="scientific">Sedimentibacter saalensis</name>
    <dbReference type="NCBI Taxonomy" id="130788"/>
    <lineage>
        <taxon>Bacteria</taxon>
        <taxon>Bacillati</taxon>
        <taxon>Bacillota</taxon>
        <taxon>Tissierellia</taxon>
        <taxon>Sedimentibacter</taxon>
    </lineage>
</organism>
<dbReference type="Pfam" id="PF14526">
    <property type="entry name" value="Cass2"/>
    <property type="match status" value="1"/>
</dbReference>
<keyword evidence="3" id="KW-1185">Reference proteome</keyword>
<dbReference type="Gene3D" id="3.20.80.10">
    <property type="entry name" value="Regulatory factor, effector binding domain"/>
    <property type="match status" value="1"/>
</dbReference>
<dbReference type="PANTHER" id="PTHR36444:SF2">
    <property type="entry name" value="TRANSCRIPTIONAL REGULATOR PROTEIN YOBU-RELATED"/>
    <property type="match status" value="1"/>
</dbReference>
<dbReference type="InterPro" id="IPR053182">
    <property type="entry name" value="YobU-like_regulator"/>
</dbReference>
<sequence>MNYEIVTLGEKKVVGVAARTGNMEPDMQTVIGGLWQQFYQGNVCEKIEAKVSDYAYGIYSDYKGETYQVTVGAEVSEFSENEGLISLIIPKGRYAKFQIVGDMVKDVANAWAQIWQMDLKRIYTADFEEYVAYDGTNSTVNIYIAVEE</sequence>
<reference evidence="2 3" key="1">
    <citation type="submission" date="2019-07" db="EMBL/GenBank/DDBJ databases">
        <title>Genomic Encyclopedia of Type Strains, Phase I: the one thousand microbial genomes (KMG-I) project.</title>
        <authorList>
            <person name="Kyrpides N."/>
        </authorList>
    </citation>
    <scope>NUCLEOTIDE SEQUENCE [LARGE SCALE GENOMIC DNA]</scope>
    <source>
        <strain evidence="2 3">DSM 13558</strain>
    </source>
</reference>
<dbReference type="EMBL" id="VLKH01000001">
    <property type="protein sequence ID" value="TWH83420.1"/>
    <property type="molecule type" value="Genomic_DNA"/>
</dbReference>
<name>A0A562JJU1_9FIRM</name>
<dbReference type="InterPro" id="IPR029441">
    <property type="entry name" value="Cass2"/>
</dbReference>
<gene>
    <name evidence="2" type="ORF">LY60_00024</name>
</gene>
<accession>A0A562JJU1</accession>
<dbReference type="RefSeq" id="WP_145078302.1">
    <property type="nucleotide sequence ID" value="NZ_DAMBUX010000004.1"/>
</dbReference>
<evidence type="ECO:0000259" key="1">
    <source>
        <dbReference type="SMART" id="SM00871"/>
    </source>
</evidence>
<proteinExistence type="predicted"/>
<comment type="caution">
    <text evidence="2">The sequence shown here is derived from an EMBL/GenBank/DDBJ whole genome shotgun (WGS) entry which is preliminary data.</text>
</comment>
<protein>
    <submittedName>
        <fullName evidence="2">Putative transcriptional regulator YdeE</fullName>
    </submittedName>
</protein>
<dbReference type="SMART" id="SM00871">
    <property type="entry name" value="AraC_E_bind"/>
    <property type="match status" value="1"/>
</dbReference>
<evidence type="ECO:0000313" key="3">
    <source>
        <dbReference type="Proteomes" id="UP000315343"/>
    </source>
</evidence>
<dbReference type="InterPro" id="IPR011256">
    <property type="entry name" value="Reg_factor_effector_dom_sf"/>
</dbReference>
<dbReference type="InterPro" id="IPR010499">
    <property type="entry name" value="AraC_E-bd"/>
</dbReference>
<dbReference type="AlphaFoldDB" id="A0A562JJU1"/>
<evidence type="ECO:0000313" key="2">
    <source>
        <dbReference type="EMBL" id="TWH83420.1"/>
    </source>
</evidence>
<dbReference type="OrthoDB" id="9801008at2"/>
<dbReference type="SUPFAM" id="SSF55136">
    <property type="entry name" value="Probable bacterial effector-binding domain"/>
    <property type="match status" value="1"/>
</dbReference>
<dbReference type="PANTHER" id="PTHR36444">
    <property type="entry name" value="TRANSCRIPTIONAL REGULATOR PROTEIN YOBU-RELATED"/>
    <property type="match status" value="1"/>
</dbReference>